<protein>
    <submittedName>
        <fullName evidence="2">Uncharacterized protein</fullName>
    </submittedName>
</protein>
<evidence type="ECO:0000313" key="3">
    <source>
        <dbReference type="Proteomes" id="UP001157017"/>
    </source>
</evidence>
<feature type="region of interest" description="Disordered" evidence="1">
    <location>
        <begin position="123"/>
        <end position="158"/>
    </location>
</feature>
<evidence type="ECO:0000313" key="2">
    <source>
        <dbReference type="EMBL" id="GMA88976.1"/>
    </source>
</evidence>
<dbReference type="Proteomes" id="UP001157017">
    <property type="component" value="Unassembled WGS sequence"/>
</dbReference>
<comment type="caution">
    <text evidence="2">The sequence shown here is derived from an EMBL/GenBank/DDBJ whole genome shotgun (WGS) entry which is preliminary data.</text>
</comment>
<sequence>MPGTGPGETPPPDIPYRQVETGPRRVLPLLPGGRATTVSSVLAGSALLAATIDSARAATGLDGDPLARRLLEAGGRTGLEVATWSAALAAPVLLGSLGEGLGGPAPAVAATVVTPPTTASSAVRPLGCSGCSRPPRRAPSATCRRARRPRSGAPASPRSLLRRVLDRRDVSAVARVAAPTTAGVAAGLDAALPARLVHASATPVASGRTVVAAGVAARTVLGVTGGAALVGRGTSPAALAAVGARTDALLAGQGTVADGEVLVLEPAGRRPRHRRRAPPTGRVCRRFRARAAARAGRGGGR</sequence>
<gene>
    <name evidence="2" type="ORF">GCM10025868_42260</name>
</gene>
<organism evidence="2 3">
    <name type="scientific">Angustibacter aerolatus</name>
    <dbReference type="NCBI Taxonomy" id="1162965"/>
    <lineage>
        <taxon>Bacteria</taxon>
        <taxon>Bacillati</taxon>
        <taxon>Actinomycetota</taxon>
        <taxon>Actinomycetes</taxon>
        <taxon>Kineosporiales</taxon>
        <taxon>Kineosporiaceae</taxon>
    </lineage>
</organism>
<keyword evidence="3" id="KW-1185">Reference proteome</keyword>
<accession>A0ABQ6JL52</accession>
<reference evidence="3" key="1">
    <citation type="journal article" date="2019" name="Int. J. Syst. Evol. Microbiol.">
        <title>The Global Catalogue of Microorganisms (GCM) 10K type strain sequencing project: providing services to taxonomists for standard genome sequencing and annotation.</title>
        <authorList>
            <consortium name="The Broad Institute Genomics Platform"/>
            <consortium name="The Broad Institute Genome Sequencing Center for Infectious Disease"/>
            <person name="Wu L."/>
            <person name="Ma J."/>
        </authorList>
    </citation>
    <scope>NUCLEOTIDE SEQUENCE [LARGE SCALE GENOMIC DNA]</scope>
    <source>
        <strain evidence="3">NBRC 108730</strain>
    </source>
</reference>
<name>A0ABQ6JL52_9ACTN</name>
<proteinExistence type="predicted"/>
<dbReference type="EMBL" id="BSUZ01000001">
    <property type="protein sequence ID" value="GMA88976.1"/>
    <property type="molecule type" value="Genomic_DNA"/>
</dbReference>
<evidence type="ECO:0000256" key="1">
    <source>
        <dbReference type="SAM" id="MobiDB-lite"/>
    </source>
</evidence>
<feature type="compositionally biased region" description="Low complexity" evidence="1">
    <location>
        <begin position="123"/>
        <end position="143"/>
    </location>
</feature>